<dbReference type="CDD" id="cd00075">
    <property type="entry name" value="HATPase"/>
    <property type="match status" value="1"/>
</dbReference>
<keyword evidence="7" id="KW-0808">Transferase</keyword>
<dbReference type="Pfam" id="PF02518">
    <property type="entry name" value="HATPase_c"/>
    <property type="match status" value="1"/>
</dbReference>
<proteinExistence type="predicted"/>
<reference evidence="7 8" key="1">
    <citation type="submission" date="2019-03" db="EMBL/GenBank/DDBJ databases">
        <title>Genomic Encyclopedia of Type Strains, Phase IV (KMG-IV): sequencing the most valuable type-strain genomes for metagenomic binning, comparative biology and taxonomic classification.</title>
        <authorList>
            <person name="Goeker M."/>
        </authorList>
    </citation>
    <scope>NUCLEOTIDE SEQUENCE [LARGE SCALE GENOMIC DNA]</scope>
    <source>
        <strain evidence="7 8">DSM 7445</strain>
    </source>
</reference>
<dbReference type="InterPro" id="IPR003661">
    <property type="entry name" value="HisK_dim/P_dom"/>
</dbReference>
<name>A0A4R3I057_PAULE</name>
<dbReference type="Gene3D" id="3.30.565.10">
    <property type="entry name" value="Histidine kinase-like ATPase, C-terminal domain"/>
    <property type="match status" value="1"/>
</dbReference>
<evidence type="ECO:0000313" key="8">
    <source>
        <dbReference type="Proteomes" id="UP000295382"/>
    </source>
</evidence>
<organism evidence="7 8">
    <name type="scientific">Paucimonas lemoignei</name>
    <name type="common">Pseudomonas lemoignei</name>
    <dbReference type="NCBI Taxonomy" id="29443"/>
    <lineage>
        <taxon>Bacteria</taxon>
        <taxon>Pseudomonadati</taxon>
        <taxon>Pseudomonadota</taxon>
        <taxon>Betaproteobacteria</taxon>
        <taxon>Burkholderiales</taxon>
        <taxon>Burkholderiaceae</taxon>
        <taxon>Paucimonas</taxon>
    </lineage>
</organism>
<dbReference type="CDD" id="cd00082">
    <property type="entry name" value="HisKA"/>
    <property type="match status" value="1"/>
</dbReference>
<dbReference type="EMBL" id="SLZQ01000003">
    <property type="protein sequence ID" value="TCS38021.1"/>
    <property type="molecule type" value="Genomic_DNA"/>
</dbReference>
<feature type="modified residue" description="4-aspartylphosphate" evidence="4">
    <location>
        <position position="446"/>
    </location>
</feature>
<dbReference type="RefSeq" id="WP_132258102.1">
    <property type="nucleotide sequence ID" value="NZ_SLZQ01000003.1"/>
</dbReference>
<keyword evidence="8" id="KW-1185">Reference proteome</keyword>
<dbReference type="Pfam" id="PF00072">
    <property type="entry name" value="Response_reg"/>
    <property type="match status" value="1"/>
</dbReference>
<dbReference type="PANTHER" id="PTHR43547">
    <property type="entry name" value="TWO-COMPONENT HISTIDINE KINASE"/>
    <property type="match status" value="1"/>
</dbReference>
<evidence type="ECO:0000259" key="6">
    <source>
        <dbReference type="PROSITE" id="PS50110"/>
    </source>
</evidence>
<dbReference type="InterPro" id="IPR003594">
    <property type="entry name" value="HATPase_dom"/>
</dbReference>
<dbReference type="PANTHER" id="PTHR43547:SF2">
    <property type="entry name" value="HYBRID SIGNAL TRANSDUCTION HISTIDINE KINASE C"/>
    <property type="match status" value="1"/>
</dbReference>
<dbReference type="Gene3D" id="3.40.50.2300">
    <property type="match status" value="1"/>
</dbReference>
<gene>
    <name evidence="7" type="ORF">EDC30_103313</name>
</gene>
<evidence type="ECO:0000259" key="5">
    <source>
        <dbReference type="PROSITE" id="PS50109"/>
    </source>
</evidence>
<evidence type="ECO:0000256" key="1">
    <source>
        <dbReference type="ARBA" id="ARBA00000085"/>
    </source>
</evidence>
<dbReference type="PRINTS" id="PR00344">
    <property type="entry name" value="BCTRLSENSOR"/>
</dbReference>
<feature type="domain" description="Histidine kinase" evidence="5">
    <location>
        <begin position="154"/>
        <end position="372"/>
    </location>
</feature>
<dbReference type="InterPro" id="IPR011006">
    <property type="entry name" value="CheY-like_superfamily"/>
</dbReference>
<evidence type="ECO:0000313" key="7">
    <source>
        <dbReference type="EMBL" id="TCS38021.1"/>
    </source>
</evidence>
<dbReference type="SMART" id="SM00387">
    <property type="entry name" value="HATPase_c"/>
    <property type="match status" value="1"/>
</dbReference>
<dbReference type="InterPro" id="IPR036890">
    <property type="entry name" value="HATPase_C_sf"/>
</dbReference>
<dbReference type="Gene3D" id="1.10.287.130">
    <property type="match status" value="1"/>
</dbReference>
<dbReference type="SMART" id="SM00388">
    <property type="entry name" value="HisKA"/>
    <property type="match status" value="1"/>
</dbReference>
<accession>A0A4R3I057</accession>
<sequence length="522" mass="55694">MEHPVSLLIFAPDLVSGLALEVTLEQLDAHIVQANAAQGSWVDIVCGDPCLALVVMRNQAEALDLASRIRTHSSTIPILFVVEAGCASFPAEEAYGLGNVDHIVQPVSANVLNAKVSMLLHMVKSSEAAHRLERERQHAAETGRDRPSPEFLATLAHELRNPLAPIRSGLGVIQLSKGNPEVVEKIREMMERQVSHLVRLIDDLQDVARVTGKRLDLKKASVSLNDIIQDAVGASTPAIEAAGHVFTVNLPSAPLTLNADRAKIALALQHVLINAARYTPAGGSIRLAACHDHGHAVISVTDNGVGISEEKLPSLYEMFNQASRTGMRAQGGLGIGLPLIHRLIQLHEGSVTASSAGTGMGTTFTIRLPLAEQANAGSSAQPAPSPSAIRPVSRRFKLLVVDDNLDAADSLSDLLELDGHTIRAAYSGSEALRIAQEFQPEVAILDLDMPGMNGYETARSLRAQPGFEGLVLVALTGWGTEKSRDQAKKAGFDHHLTKPVELASVDLLLSELGRLTESTAQS</sequence>
<dbReference type="PROSITE" id="PS50109">
    <property type="entry name" value="HIS_KIN"/>
    <property type="match status" value="1"/>
</dbReference>
<evidence type="ECO:0000256" key="3">
    <source>
        <dbReference type="ARBA" id="ARBA00022553"/>
    </source>
</evidence>
<dbReference type="InterPro" id="IPR036097">
    <property type="entry name" value="HisK_dim/P_sf"/>
</dbReference>
<dbReference type="SUPFAM" id="SSF52172">
    <property type="entry name" value="CheY-like"/>
    <property type="match status" value="2"/>
</dbReference>
<dbReference type="InterPro" id="IPR004358">
    <property type="entry name" value="Sig_transdc_His_kin-like_C"/>
</dbReference>
<dbReference type="InterPro" id="IPR001789">
    <property type="entry name" value="Sig_transdc_resp-reg_receiver"/>
</dbReference>
<dbReference type="PROSITE" id="PS50110">
    <property type="entry name" value="RESPONSE_REGULATORY"/>
    <property type="match status" value="1"/>
</dbReference>
<dbReference type="SUPFAM" id="SSF47384">
    <property type="entry name" value="Homodimeric domain of signal transducing histidine kinase"/>
    <property type="match status" value="1"/>
</dbReference>
<evidence type="ECO:0000256" key="4">
    <source>
        <dbReference type="PROSITE-ProRule" id="PRU00169"/>
    </source>
</evidence>
<dbReference type="SMART" id="SM00448">
    <property type="entry name" value="REC"/>
    <property type="match status" value="1"/>
</dbReference>
<comment type="caution">
    <text evidence="7">The sequence shown here is derived from an EMBL/GenBank/DDBJ whole genome shotgun (WGS) entry which is preliminary data.</text>
</comment>
<dbReference type="InterPro" id="IPR005467">
    <property type="entry name" value="His_kinase_dom"/>
</dbReference>
<dbReference type="EC" id="2.7.13.3" evidence="2"/>
<comment type="catalytic activity">
    <reaction evidence="1">
        <text>ATP + protein L-histidine = ADP + protein N-phospho-L-histidine.</text>
        <dbReference type="EC" id="2.7.13.3"/>
    </reaction>
</comment>
<dbReference type="Pfam" id="PF00512">
    <property type="entry name" value="HisKA"/>
    <property type="match status" value="1"/>
</dbReference>
<protein>
    <recommendedName>
        <fullName evidence="2">histidine kinase</fullName>
        <ecNumber evidence="2">2.7.13.3</ecNumber>
    </recommendedName>
</protein>
<dbReference type="AlphaFoldDB" id="A0A4R3I057"/>
<dbReference type="GO" id="GO:0000155">
    <property type="term" value="F:phosphorelay sensor kinase activity"/>
    <property type="evidence" value="ECO:0007669"/>
    <property type="project" value="InterPro"/>
</dbReference>
<keyword evidence="3 4" id="KW-0597">Phosphoprotein</keyword>
<dbReference type="CDD" id="cd17580">
    <property type="entry name" value="REC_2_DhkD-like"/>
    <property type="match status" value="1"/>
</dbReference>
<feature type="domain" description="Response regulatory" evidence="6">
    <location>
        <begin position="397"/>
        <end position="513"/>
    </location>
</feature>
<dbReference type="SUPFAM" id="SSF55874">
    <property type="entry name" value="ATPase domain of HSP90 chaperone/DNA topoisomerase II/histidine kinase"/>
    <property type="match status" value="1"/>
</dbReference>
<dbReference type="OrthoDB" id="9768069at2"/>
<evidence type="ECO:0000256" key="2">
    <source>
        <dbReference type="ARBA" id="ARBA00012438"/>
    </source>
</evidence>
<keyword evidence="7" id="KW-0418">Kinase</keyword>
<dbReference type="Proteomes" id="UP000295382">
    <property type="component" value="Unassembled WGS sequence"/>
</dbReference>